<dbReference type="GO" id="GO:0016887">
    <property type="term" value="F:ATP hydrolysis activity"/>
    <property type="evidence" value="ECO:0007669"/>
    <property type="project" value="InterPro"/>
</dbReference>
<feature type="coiled-coil region" evidence="1">
    <location>
        <begin position="509"/>
        <end position="542"/>
    </location>
</feature>
<accession>A0A7Y7PQA6</accession>
<evidence type="ECO:0000313" key="4">
    <source>
        <dbReference type="Proteomes" id="UP000565521"/>
    </source>
</evidence>
<protein>
    <submittedName>
        <fullName evidence="3">AAA family ATPase</fullName>
    </submittedName>
</protein>
<comment type="caution">
    <text evidence="3">The sequence shown here is derived from an EMBL/GenBank/DDBJ whole genome shotgun (WGS) entry which is preliminary data.</text>
</comment>
<reference evidence="3 4" key="1">
    <citation type="submission" date="2020-05" db="EMBL/GenBank/DDBJ databases">
        <title>Hymenobacter terrestris sp. nov. and Hymenobacter lapidiphilus sp. nov., isolated from regoliths in Antarctica.</title>
        <authorList>
            <person name="Sedlacek I."/>
            <person name="Pantucek R."/>
            <person name="Zeman M."/>
            <person name="Holochova P."/>
            <person name="Kralova S."/>
            <person name="Stankova E."/>
            <person name="Sedo O."/>
            <person name="Micenkova L."/>
            <person name="Svec P."/>
            <person name="Gupta V."/>
            <person name="Sood U."/>
            <person name="Korpole U.S."/>
            <person name="Lal R."/>
        </authorList>
    </citation>
    <scope>NUCLEOTIDE SEQUENCE [LARGE SCALE GENOMIC DNA]</scope>
    <source>
        <strain evidence="3 4">P5342</strain>
    </source>
</reference>
<dbReference type="GO" id="GO:0006302">
    <property type="term" value="P:double-strand break repair"/>
    <property type="evidence" value="ECO:0007669"/>
    <property type="project" value="InterPro"/>
</dbReference>
<feature type="coiled-coil region" evidence="1">
    <location>
        <begin position="636"/>
        <end position="742"/>
    </location>
</feature>
<proteinExistence type="predicted"/>
<keyword evidence="4" id="KW-1185">Reference proteome</keyword>
<dbReference type="PANTHER" id="PTHR32114">
    <property type="entry name" value="ABC TRANSPORTER ABCH.3"/>
    <property type="match status" value="1"/>
</dbReference>
<feature type="coiled-coil region" evidence="1">
    <location>
        <begin position="374"/>
        <end position="411"/>
    </location>
</feature>
<feature type="coiled-coil region" evidence="1">
    <location>
        <begin position="880"/>
        <end position="948"/>
    </location>
</feature>
<organism evidence="3 4">
    <name type="scientific">Hymenobacter lapidiphilus</name>
    <dbReference type="NCBI Taxonomy" id="2608003"/>
    <lineage>
        <taxon>Bacteria</taxon>
        <taxon>Pseudomonadati</taxon>
        <taxon>Bacteroidota</taxon>
        <taxon>Cytophagia</taxon>
        <taxon>Cytophagales</taxon>
        <taxon>Hymenobacteraceae</taxon>
        <taxon>Hymenobacter</taxon>
    </lineage>
</organism>
<dbReference type="RefSeq" id="WP_176908877.1">
    <property type="nucleotide sequence ID" value="NZ_JABKAU010000021.1"/>
</dbReference>
<dbReference type="AlphaFoldDB" id="A0A7Y7PQA6"/>
<feature type="coiled-coil region" evidence="1">
    <location>
        <begin position="304"/>
        <end position="338"/>
    </location>
</feature>
<gene>
    <name evidence="3" type="ORF">HW554_12225</name>
</gene>
<dbReference type="PANTHER" id="PTHR32114:SF2">
    <property type="entry name" value="ABC TRANSPORTER ABCH.3"/>
    <property type="match status" value="1"/>
</dbReference>
<name>A0A7Y7PQA6_9BACT</name>
<dbReference type="InterPro" id="IPR038729">
    <property type="entry name" value="Rad50/SbcC_AAA"/>
</dbReference>
<dbReference type="Proteomes" id="UP000565521">
    <property type="component" value="Unassembled WGS sequence"/>
</dbReference>
<dbReference type="Pfam" id="PF13476">
    <property type="entry name" value="AAA_23"/>
    <property type="match status" value="1"/>
</dbReference>
<evidence type="ECO:0000259" key="2">
    <source>
        <dbReference type="Pfam" id="PF13476"/>
    </source>
</evidence>
<dbReference type="Pfam" id="PF13558">
    <property type="entry name" value="SbcC_Walker_B"/>
    <property type="match status" value="1"/>
</dbReference>
<evidence type="ECO:0000313" key="3">
    <source>
        <dbReference type="EMBL" id="NVO31983.1"/>
    </source>
</evidence>
<sequence length="1143" mass="127638">MKILRVRFLNLNSLRGEHFVDFSIAPLADAGLFAITGATGAGKTTILDAITLALYGQVPRHETTGPEHVMSHGTGESWAEVEFEVNGQQYRSKWGQYRARKRAGANLQDPRMELSERKQAEDGTETWEFLETYKAKVPRRVAELSGLEYKQFLRSVLLAQGDFTRFLKAPAGERAQLLEKITDTKKYSDISRAAFERAKHETQQVEQLRQGLNGVALLSPEEAAFLEEEAQSLTRQLTEATARQEQLRETQRWHQRLHDLQQKQLGVEQRRRQLAAQAETLAPQCQRLALHLQALPFAPELALLRQDAGQLARLQTETERLRQQLPQLQERRAAAETAHITAHEALESATATREAQAPVLLAAEKLDLTIVQQVRELDGRRQEYEQRNEACKRLNTELAAISARSQQAREQLETTTAWLREHGRRAEMLDAFATFTGLVQDWDRLRTEDGQLNLRVTTLASRLHTAGQQEQQATTAARLARQHLEAAEQQIQVAATTRDERLRLLHHHIQTLRRELAEKETHRETQRQLAQAQQLILSHEEARRQLEPHAPCPLCGALEHPYAAGVLGLTDAGLAQEQAKVESLTQEAHALNTRINRLNTFLNLLENAGGDASRVAPDAPLQFVTPAREEAIPAESRALVQQLQDLNKQRAEAEMQLASALAGQLAAQNAQVGSQQDLHETQQQLRDVQEQLPSVKNQLESLLTNFGLTFTGENGAAMITQLRALEAEFKARQAEFNKASEQVKADQVRIDYLMVEKQKAQVWLQENKQGLVDQNRAIEQQRAERLALLPESDVAGVRQTLEQAVKSTSQRREQADEQFRRHDTALTVAADQLRQREQDAAAQQLAHDQRHTSLAAALAAAGLAPDPAALSPLLLPQPEAASLQTQLQQHEQDAALAERVLLDATTELEQQVARARTTDAPEHTAQQLAGANEQLAMLNQQLGQRQERLSAHRAGQQRHAELATALENQQQQALRWRHLAELIGSADGKKFSEFAQGLTLARLVDLANRHLHRFTDRYRILRHAEQHLDLLIQDEYQAGAVRSMNSLSGGESFLVSLALALGLSELAGRRTQIDTLFIDEGFGTLDPDTLDVALSALEMLQGTGKTIGIISHVEALKERVSTQINVRKGTGGISSLQVLGFGE</sequence>
<feature type="domain" description="Rad50/SbcC-type AAA" evidence="2">
    <location>
        <begin position="7"/>
        <end position="213"/>
    </location>
</feature>
<keyword evidence="1" id="KW-0175">Coiled coil</keyword>
<evidence type="ECO:0000256" key="1">
    <source>
        <dbReference type="SAM" id="Coils"/>
    </source>
</evidence>
<dbReference type="Gene3D" id="3.40.50.300">
    <property type="entry name" value="P-loop containing nucleotide triphosphate hydrolases"/>
    <property type="match status" value="2"/>
</dbReference>
<feature type="coiled-coil region" evidence="1">
    <location>
        <begin position="223"/>
        <end position="250"/>
    </location>
</feature>
<dbReference type="SUPFAM" id="SSF52540">
    <property type="entry name" value="P-loop containing nucleoside triphosphate hydrolases"/>
    <property type="match status" value="1"/>
</dbReference>
<dbReference type="InterPro" id="IPR027417">
    <property type="entry name" value="P-loop_NTPase"/>
</dbReference>
<dbReference type="EMBL" id="JABKAU010000021">
    <property type="protein sequence ID" value="NVO31983.1"/>
    <property type="molecule type" value="Genomic_DNA"/>
</dbReference>